<dbReference type="Proteomes" id="UP000248079">
    <property type="component" value="Unassembled WGS sequence"/>
</dbReference>
<sequence length="195" mass="23461">MTTPEENKLIYYVKKWVNITRDDESAILSAFEQATIRKKKDLLVPGEICKYNYFIVNGCMRTYYIDDKGVEHIYHLRFDNNWIGDLESFFSQKPSKYYIEALEDTQYIRISKDRLDQLYDEVPAFDRYFRILFQKAYVNTLKRLNANMWEPAIDRYNDMLKEHPDMFQRVPLTYIASYLGITPESLSRIRKKNNQ</sequence>
<proteinExistence type="predicted"/>
<dbReference type="AlphaFoldDB" id="A0A2V3ZXG0"/>
<name>A0A2V3ZXG0_9BACT</name>
<keyword evidence="3" id="KW-1185">Reference proteome</keyword>
<dbReference type="RefSeq" id="WP_110360729.1">
    <property type="nucleotide sequence ID" value="NZ_QFLI01000004.1"/>
</dbReference>
<organism evidence="2 3">
    <name type="scientific">Marinifilum breve</name>
    <dbReference type="NCBI Taxonomy" id="2184082"/>
    <lineage>
        <taxon>Bacteria</taxon>
        <taxon>Pseudomonadati</taxon>
        <taxon>Bacteroidota</taxon>
        <taxon>Bacteroidia</taxon>
        <taxon>Marinilabiliales</taxon>
        <taxon>Marinifilaceae</taxon>
    </lineage>
</organism>
<feature type="domain" description="Cyclic nucleotide-binding" evidence="1">
    <location>
        <begin position="15"/>
        <end position="118"/>
    </location>
</feature>
<evidence type="ECO:0000313" key="2">
    <source>
        <dbReference type="EMBL" id="PXY01098.1"/>
    </source>
</evidence>
<dbReference type="SUPFAM" id="SSF51206">
    <property type="entry name" value="cAMP-binding domain-like"/>
    <property type="match status" value="1"/>
</dbReference>
<dbReference type="Pfam" id="PF00027">
    <property type="entry name" value="cNMP_binding"/>
    <property type="match status" value="1"/>
</dbReference>
<dbReference type="InterPro" id="IPR018490">
    <property type="entry name" value="cNMP-bd_dom_sf"/>
</dbReference>
<gene>
    <name evidence="2" type="ORF">DF185_10630</name>
</gene>
<evidence type="ECO:0000259" key="1">
    <source>
        <dbReference type="PROSITE" id="PS50042"/>
    </source>
</evidence>
<dbReference type="InterPro" id="IPR014710">
    <property type="entry name" value="RmlC-like_jellyroll"/>
</dbReference>
<evidence type="ECO:0000313" key="3">
    <source>
        <dbReference type="Proteomes" id="UP000248079"/>
    </source>
</evidence>
<dbReference type="CDD" id="cd00038">
    <property type="entry name" value="CAP_ED"/>
    <property type="match status" value="1"/>
</dbReference>
<dbReference type="PROSITE" id="PS50042">
    <property type="entry name" value="CNMP_BINDING_3"/>
    <property type="match status" value="1"/>
</dbReference>
<dbReference type="InterPro" id="IPR000595">
    <property type="entry name" value="cNMP-bd_dom"/>
</dbReference>
<protein>
    <recommendedName>
        <fullName evidence="1">Cyclic nucleotide-binding domain-containing protein</fullName>
    </recommendedName>
</protein>
<reference evidence="2 3" key="1">
    <citation type="submission" date="2018-05" db="EMBL/GenBank/DDBJ databases">
        <title>Marinifilum breve JC075T sp. nov., a marine bacterium isolated from Yongle Blue Hole in the South China Sea.</title>
        <authorList>
            <person name="Fu T."/>
        </authorList>
    </citation>
    <scope>NUCLEOTIDE SEQUENCE [LARGE SCALE GENOMIC DNA]</scope>
    <source>
        <strain evidence="2 3">JC075</strain>
    </source>
</reference>
<accession>A0A2V3ZXG0</accession>
<dbReference type="OrthoDB" id="680421at2"/>
<dbReference type="Gene3D" id="2.60.120.10">
    <property type="entry name" value="Jelly Rolls"/>
    <property type="match status" value="1"/>
</dbReference>
<dbReference type="EMBL" id="QFLI01000004">
    <property type="protein sequence ID" value="PXY01098.1"/>
    <property type="molecule type" value="Genomic_DNA"/>
</dbReference>
<comment type="caution">
    <text evidence="2">The sequence shown here is derived from an EMBL/GenBank/DDBJ whole genome shotgun (WGS) entry which is preliminary data.</text>
</comment>